<evidence type="ECO:0000256" key="1">
    <source>
        <dbReference type="SAM" id="MobiDB-lite"/>
    </source>
</evidence>
<evidence type="ECO:0000313" key="3">
    <source>
        <dbReference type="Proteomes" id="UP000279673"/>
    </source>
</evidence>
<organism evidence="2 3">
    <name type="scientific">Paenirhodobacter hankyongi</name>
    <dbReference type="NCBI Taxonomy" id="2294033"/>
    <lineage>
        <taxon>Bacteria</taxon>
        <taxon>Pseudomonadati</taxon>
        <taxon>Pseudomonadota</taxon>
        <taxon>Alphaproteobacteria</taxon>
        <taxon>Rhodobacterales</taxon>
        <taxon>Rhodobacter group</taxon>
        <taxon>Paenirhodobacter</taxon>
    </lineage>
</organism>
<dbReference type="Proteomes" id="UP000279673">
    <property type="component" value="Unassembled WGS sequence"/>
</dbReference>
<feature type="region of interest" description="Disordered" evidence="1">
    <location>
        <begin position="658"/>
        <end position="678"/>
    </location>
</feature>
<sequence>MRGRRLWRPYPIRRQEKRRDMYYSALRKLIASVEETKFYDVAILFLEALRYRELTIVDGTGDGGRDVNCSRADLRIQLSVRKDWSKKINEEAAATKAKGLRHLIYVTNRHISPAAEAEFRAKRFLHAGEVEVSIHDLNRISTTLTRPGRIRRAYEMMGASLATKVVASRSEIALSSVLLFGEEAKEMRDGIIDANVLACLYRKAGTPDDELVAEVTALLPGANPTKSVLASISRLRASGRIMGPKDRPALSESEAERMKGSEEEFLFAFQADVDSIMAATGLHEADARHILHLSTEILLKGNDFYAGDMEAEGVRAFLAERGLTANSKKIYESLAKCTIASHFQYAKTVNQIFSANTFDIYRALGAQSDIQVVLDTSVALPLLFGLEYQGVRSRYSVAAAMLLEVCRVHEFSIMVPKPYVNEMAAHGLKALEFLDTYGALPEDVRPVLRGSGNAYLSHFSHLQYSAETGGVDLTLSEFLQSFGLRGGASLLKIENKIISMLESHGISTGMDSRYDKVIRDEIAEKKSKYESKHVLDHDAAVCTALINDAGRGYIFATWDKVLIDAVQNLARVYADSPARVTDFLGVIEGVDNEFDNNVELLTTLVHLEERQAERLSKIIEKIRSPDQASKLGLFIDKARSLQGSTWMPDIDDLTHFLDTTSPDETSKEMGSTNDHFDS</sequence>
<dbReference type="AlphaFoldDB" id="A0A421BK05"/>
<name>A0A421BK05_9RHOB</name>
<reference evidence="2 3" key="1">
    <citation type="submission" date="2018-10" db="EMBL/GenBank/DDBJ databases">
        <title>Rhodobacter sp . BO-81.</title>
        <authorList>
            <person name="Im W.T."/>
        </authorList>
    </citation>
    <scope>NUCLEOTIDE SEQUENCE [LARGE SCALE GENOMIC DNA]</scope>
    <source>
        <strain evidence="2 3">BO-81</strain>
    </source>
</reference>
<protein>
    <submittedName>
        <fullName evidence="2">Uncharacterized protein</fullName>
    </submittedName>
</protein>
<dbReference type="EMBL" id="RCHI01000019">
    <property type="protein sequence ID" value="RLL62864.1"/>
    <property type="molecule type" value="Genomic_DNA"/>
</dbReference>
<evidence type="ECO:0000313" key="2">
    <source>
        <dbReference type="EMBL" id="RLL62864.1"/>
    </source>
</evidence>
<comment type="caution">
    <text evidence="2">The sequence shown here is derived from an EMBL/GenBank/DDBJ whole genome shotgun (WGS) entry which is preliminary data.</text>
</comment>
<gene>
    <name evidence="2" type="ORF">DYS74_16180</name>
</gene>
<accession>A0A421BK05</accession>
<keyword evidence="3" id="KW-1185">Reference proteome</keyword>
<proteinExistence type="predicted"/>